<dbReference type="STRING" id="1002804.HBZC1_15880"/>
<reference evidence="2 3" key="1">
    <citation type="journal article" date="2011" name="J. Bacteriol.">
        <title>Genome sequence of Helicobacter bizzozeronii strain CIII-1, an isolate from human gastric mucosa.</title>
        <authorList>
            <person name="Schott T."/>
            <person name="Rossi M."/>
            <person name="Hanninen M.L."/>
        </authorList>
    </citation>
    <scope>NUCLEOTIDE SEQUENCE [LARGE SCALE GENOMIC DNA]</scope>
    <source>
        <strain evidence="2 3">CIII-1</strain>
    </source>
</reference>
<feature type="domain" description="Large polyvalent protein-associated" evidence="1">
    <location>
        <begin position="6"/>
        <end position="110"/>
    </location>
</feature>
<protein>
    <recommendedName>
        <fullName evidence="1">Large polyvalent protein-associated domain-containing protein</fullName>
    </recommendedName>
</protein>
<dbReference type="Pfam" id="PF18798">
    <property type="entry name" value="LPD3"/>
    <property type="match status" value="1"/>
</dbReference>
<evidence type="ECO:0000259" key="1">
    <source>
        <dbReference type="Pfam" id="PF18798"/>
    </source>
</evidence>
<organism evidence="2 3">
    <name type="scientific">Helicobacter bizzozeronii (strain CIII-1)</name>
    <dbReference type="NCBI Taxonomy" id="1002804"/>
    <lineage>
        <taxon>Bacteria</taxon>
        <taxon>Pseudomonadati</taxon>
        <taxon>Campylobacterota</taxon>
        <taxon>Epsilonproteobacteria</taxon>
        <taxon>Campylobacterales</taxon>
        <taxon>Helicobacteraceae</taxon>
        <taxon>Helicobacter</taxon>
    </lineage>
</organism>
<evidence type="ECO:0000313" key="2">
    <source>
        <dbReference type="EMBL" id="CCB80574.1"/>
    </source>
</evidence>
<dbReference type="InterPro" id="IPR040824">
    <property type="entry name" value="LPD3"/>
</dbReference>
<keyword evidence="3" id="KW-1185">Reference proteome</keyword>
<sequence length="121" mass="13593">MMPILNQDIKNKETGVIARISGTGLNKISSEKALNKSLENGFTKEEHFKVGADIKALFENARLGKTHEDYKGRADIKAVHRYFTEININGKKAQAKITLKESVQQGHRIYSLELEELSPLP</sequence>
<dbReference type="Proteomes" id="UP000008387">
    <property type="component" value="Chromosome"/>
</dbReference>
<dbReference type="AlphaFoldDB" id="F8KP69"/>
<dbReference type="HOGENOM" id="CLU_145327_0_0_7"/>
<evidence type="ECO:0000313" key="3">
    <source>
        <dbReference type="Proteomes" id="UP000008387"/>
    </source>
</evidence>
<gene>
    <name evidence="2" type="ordered locus">HBZC1_15880</name>
</gene>
<proteinExistence type="predicted"/>
<dbReference type="KEGG" id="hbi:HBZC1_15880"/>
<dbReference type="EMBL" id="FR871757">
    <property type="protein sequence ID" value="CCB80574.1"/>
    <property type="molecule type" value="Genomic_DNA"/>
</dbReference>
<name>F8KP69_HELBC</name>
<accession>F8KP69</accession>